<gene>
    <name evidence="2" type="ORF">SCHPADRAFT_666993</name>
</gene>
<evidence type="ECO:0000313" key="2">
    <source>
        <dbReference type="EMBL" id="KLO07047.1"/>
    </source>
</evidence>
<accession>A0A0H2R6R6</accession>
<feature type="region of interest" description="Disordered" evidence="1">
    <location>
        <begin position="1"/>
        <end position="26"/>
    </location>
</feature>
<evidence type="ECO:0000256" key="1">
    <source>
        <dbReference type="SAM" id="MobiDB-lite"/>
    </source>
</evidence>
<dbReference type="Proteomes" id="UP000053477">
    <property type="component" value="Unassembled WGS sequence"/>
</dbReference>
<keyword evidence="3" id="KW-1185">Reference proteome</keyword>
<name>A0A0H2R6R6_9AGAM</name>
<dbReference type="EMBL" id="KQ086164">
    <property type="protein sequence ID" value="KLO07047.1"/>
    <property type="molecule type" value="Genomic_DNA"/>
</dbReference>
<evidence type="ECO:0000313" key="3">
    <source>
        <dbReference type="Proteomes" id="UP000053477"/>
    </source>
</evidence>
<proteinExistence type="predicted"/>
<sequence length="138" mass="15394">MGSRPPTLLKEAGARRPRPSNSPRPKSYTLQYEESVCARVVSASHCLAQWADPSVCPSYQVGISSPCHARLAGVMRSKITRPFTCMRQNLEMCLESFNEVCCGPSWSAERTPCVNVASSSWFQPPLRSTYLHSSRRDK</sequence>
<reference evidence="2 3" key="1">
    <citation type="submission" date="2015-04" db="EMBL/GenBank/DDBJ databases">
        <title>Complete genome sequence of Schizopora paradoxa KUC8140, a cosmopolitan wood degrader in East Asia.</title>
        <authorList>
            <consortium name="DOE Joint Genome Institute"/>
            <person name="Min B."/>
            <person name="Park H."/>
            <person name="Jang Y."/>
            <person name="Kim J.-J."/>
            <person name="Kim K.H."/>
            <person name="Pangilinan J."/>
            <person name="Lipzen A."/>
            <person name="Riley R."/>
            <person name="Grigoriev I.V."/>
            <person name="Spatafora J.W."/>
            <person name="Choi I.-G."/>
        </authorList>
    </citation>
    <scope>NUCLEOTIDE SEQUENCE [LARGE SCALE GENOMIC DNA]</scope>
    <source>
        <strain evidence="2 3">KUC8140</strain>
    </source>
</reference>
<organism evidence="2 3">
    <name type="scientific">Schizopora paradoxa</name>
    <dbReference type="NCBI Taxonomy" id="27342"/>
    <lineage>
        <taxon>Eukaryota</taxon>
        <taxon>Fungi</taxon>
        <taxon>Dikarya</taxon>
        <taxon>Basidiomycota</taxon>
        <taxon>Agaricomycotina</taxon>
        <taxon>Agaricomycetes</taxon>
        <taxon>Hymenochaetales</taxon>
        <taxon>Schizoporaceae</taxon>
        <taxon>Schizopora</taxon>
    </lineage>
</organism>
<dbReference type="AlphaFoldDB" id="A0A0H2R6R6"/>
<dbReference type="InParanoid" id="A0A0H2R6R6"/>
<protein>
    <submittedName>
        <fullName evidence="2">Uncharacterized protein</fullName>
    </submittedName>
</protein>